<protein>
    <submittedName>
        <fullName evidence="2">DUF3578 domain-containing protein</fullName>
    </submittedName>
</protein>
<dbReference type="PANTHER" id="PTHR37291">
    <property type="entry name" value="5-METHYLCYTOSINE-SPECIFIC RESTRICTION ENZYME B"/>
    <property type="match status" value="1"/>
</dbReference>
<name>A0A4Q1D7N6_9BACT</name>
<organism evidence="2 3">
    <name type="scientific">Filimonas effusa</name>
    <dbReference type="NCBI Taxonomy" id="2508721"/>
    <lineage>
        <taxon>Bacteria</taxon>
        <taxon>Pseudomonadati</taxon>
        <taxon>Bacteroidota</taxon>
        <taxon>Chitinophagia</taxon>
        <taxon>Chitinophagales</taxon>
        <taxon>Chitinophagaceae</taxon>
        <taxon>Filimonas</taxon>
    </lineage>
</organism>
<dbReference type="InterPro" id="IPR052934">
    <property type="entry name" value="Methyl-DNA_Rec/Restrict_Enz"/>
</dbReference>
<dbReference type="InterPro" id="IPR027417">
    <property type="entry name" value="P-loop_NTPase"/>
</dbReference>
<accession>A0A4Q1D7N6</accession>
<evidence type="ECO:0000313" key="2">
    <source>
        <dbReference type="EMBL" id="RXK83771.1"/>
    </source>
</evidence>
<dbReference type="EMBL" id="SDHZ01000002">
    <property type="protein sequence ID" value="RXK83771.1"/>
    <property type="molecule type" value="Genomic_DNA"/>
</dbReference>
<dbReference type="AlphaFoldDB" id="A0A4Q1D7N6"/>
<dbReference type="InterPro" id="IPR058807">
    <property type="entry name" value="ScoMcrA_N"/>
</dbReference>
<dbReference type="InterPro" id="IPR021961">
    <property type="entry name" value="McrB_DNA-bd"/>
</dbReference>
<dbReference type="SMART" id="SM00382">
    <property type="entry name" value="AAA"/>
    <property type="match status" value="1"/>
</dbReference>
<gene>
    <name evidence="2" type="ORF">ESB13_17000</name>
</gene>
<sequence>MKIPENIDRNHLIDAIKKIDTDGVPSDAQSKFYDVLYEGKRYPPKLIASYANLFANGEILDRNEFRGGAGTACFKLLEGHGFQIVAKDDIYPIINAFLNQVYNDPTNLKTSEFKGIFKGLQVEAGFGKGNIAAIPWIALLAKGQKVSEGIYPVYLYYKEEKELLLAYGISETKVPGKNWREQTQTISDYFLALGKIKPKRYGGSFFFRSYKIDDTQKDFGLKKTDLNRDIQLIIEEYAKALKENISNSHMYNSSNSNVSLKNRKKAMAFNYSTFLLHLKEAGLQYHKKTVLRFVSALAAKPFVILTGLSGSGKTKLAISFAQWITEEDRQICVVPVGADWTNREPLLGFPNMQQEGKYIHPENGVLSLILRANKDQSRPYFLILDEMNLSHVERYFADFLSCMESQSPIHLHPGDGEWQKCSVPPKTQLPPNLFIIGTVNIDETTYMFSPKVLDRASVIEFRILNDEMSTFLSKESSKASKDLAARGANMEKNFMELATSKQPTTDSKISKVLLQFFTELRKVGAEFGYRSAHEILLFINVAGKIEEWSPNDLVDAIIMQKLLPRLHGSRRKLEDVLRTLASFCLENTAEVDKYLDESKNIDIQKNLTDIKYPISLEKIQRMYFNLLHHSFTSYAEA</sequence>
<dbReference type="Proteomes" id="UP000290545">
    <property type="component" value="Unassembled WGS sequence"/>
</dbReference>
<dbReference type="Gene3D" id="3.30.920.90">
    <property type="match status" value="1"/>
</dbReference>
<evidence type="ECO:0000313" key="3">
    <source>
        <dbReference type="Proteomes" id="UP000290545"/>
    </source>
</evidence>
<dbReference type="Gene3D" id="3.40.50.300">
    <property type="entry name" value="P-loop containing nucleotide triphosphate hydrolases"/>
    <property type="match status" value="1"/>
</dbReference>
<dbReference type="Pfam" id="PF12102">
    <property type="entry name" value="MrcB_N"/>
    <property type="match status" value="1"/>
</dbReference>
<keyword evidence="3" id="KW-1185">Reference proteome</keyword>
<evidence type="ECO:0000259" key="1">
    <source>
        <dbReference type="SMART" id="SM00382"/>
    </source>
</evidence>
<comment type="caution">
    <text evidence="2">The sequence shown here is derived from an EMBL/GenBank/DDBJ whole genome shotgun (WGS) entry which is preliminary data.</text>
</comment>
<dbReference type="PANTHER" id="PTHR37291:SF1">
    <property type="entry name" value="TYPE IV METHYL-DIRECTED RESTRICTION ENZYME ECOKMCRB SUBUNIT"/>
    <property type="match status" value="1"/>
</dbReference>
<dbReference type="SUPFAM" id="SSF52540">
    <property type="entry name" value="P-loop containing nucleoside triphosphate hydrolases"/>
    <property type="match status" value="1"/>
</dbReference>
<dbReference type="InterPro" id="IPR003593">
    <property type="entry name" value="AAA+_ATPase"/>
</dbReference>
<dbReference type="OrthoDB" id="9781481at2"/>
<reference evidence="2 3" key="1">
    <citation type="submission" date="2019-01" db="EMBL/GenBank/DDBJ databases">
        <title>Filimonas sp. strain TTM-71.</title>
        <authorList>
            <person name="Chen W.-M."/>
        </authorList>
    </citation>
    <scope>NUCLEOTIDE SEQUENCE [LARGE SCALE GENOMIC DNA]</scope>
    <source>
        <strain evidence="2 3">TTM-71</strain>
    </source>
</reference>
<dbReference type="Pfam" id="PF26345">
    <property type="entry name" value="ScoMcrA_N"/>
    <property type="match status" value="1"/>
</dbReference>
<dbReference type="RefSeq" id="WP_129004823.1">
    <property type="nucleotide sequence ID" value="NZ_SDHZ01000002.1"/>
</dbReference>
<feature type="domain" description="AAA+ ATPase" evidence="1">
    <location>
        <begin position="299"/>
        <end position="467"/>
    </location>
</feature>
<proteinExistence type="predicted"/>